<dbReference type="EMBL" id="CP035758">
    <property type="protein sequence ID" value="QBD75048.1"/>
    <property type="molecule type" value="Genomic_DNA"/>
</dbReference>
<dbReference type="RefSeq" id="WP_129885647.1">
    <property type="nucleotide sequence ID" value="NZ_CP035758.1"/>
</dbReference>
<dbReference type="Proteomes" id="UP000290365">
    <property type="component" value="Chromosome"/>
</dbReference>
<dbReference type="InterPro" id="IPR029063">
    <property type="entry name" value="SAM-dependent_MTases_sf"/>
</dbReference>
<dbReference type="Gene3D" id="3.40.50.150">
    <property type="entry name" value="Vaccinia Virus protein VP39"/>
    <property type="match status" value="1"/>
</dbReference>
<reference evidence="2 3" key="1">
    <citation type="submission" date="2019-01" db="EMBL/GenBank/DDBJ databases">
        <title>Ktedonosporobacter rubrisoli SCAWS-G2.</title>
        <authorList>
            <person name="Huang Y."/>
            <person name="Yan B."/>
        </authorList>
    </citation>
    <scope>NUCLEOTIDE SEQUENCE [LARGE SCALE GENOMIC DNA]</scope>
    <source>
        <strain evidence="2 3">SCAWS-G2</strain>
    </source>
</reference>
<evidence type="ECO:0000313" key="2">
    <source>
        <dbReference type="EMBL" id="QBD75048.1"/>
    </source>
</evidence>
<name>A0A4P6JIZ1_KTERU</name>
<gene>
    <name evidence="2" type="ORF">EPA93_03175</name>
</gene>
<protein>
    <recommendedName>
        <fullName evidence="1">Methyltransferase domain-containing protein</fullName>
    </recommendedName>
</protein>
<evidence type="ECO:0000313" key="3">
    <source>
        <dbReference type="Proteomes" id="UP000290365"/>
    </source>
</evidence>
<dbReference type="KEGG" id="kbs:EPA93_03175"/>
<dbReference type="InterPro" id="IPR022744">
    <property type="entry name" value="MeTrfase_dom_put"/>
</dbReference>
<dbReference type="SUPFAM" id="SSF53335">
    <property type="entry name" value="S-adenosyl-L-methionine-dependent methyltransferases"/>
    <property type="match status" value="1"/>
</dbReference>
<organism evidence="2 3">
    <name type="scientific">Ktedonosporobacter rubrisoli</name>
    <dbReference type="NCBI Taxonomy" id="2509675"/>
    <lineage>
        <taxon>Bacteria</taxon>
        <taxon>Bacillati</taxon>
        <taxon>Chloroflexota</taxon>
        <taxon>Ktedonobacteria</taxon>
        <taxon>Ktedonobacterales</taxon>
        <taxon>Ktedonosporobacteraceae</taxon>
        <taxon>Ktedonosporobacter</taxon>
    </lineage>
</organism>
<dbReference type="Pfam" id="PF12147">
    <property type="entry name" value="Methyltransf_20"/>
    <property type="match status" value="1"/>
</dbReference>
<proteinExistence type="predicted"/>
<accession>A0A4P6JIZ1</accession>
<dbReference type="OrthoDB" id="9791837at2"/>
<feature type="domain" description="Methyltransferase" evidence="1">
    <location>
        <begin position="4"/>
        <end position="105"/>
    </location>
</feature>
<keyword evidence="3" id="KW-1185">Reference proteome</keyword>
<sequence length="107" mass="12011">MNSHSDIIIVSGLYELILEDAIIQKSLVQLYHLLSPGGVLLFTTQTHHPQLDFIANVLPNREGALWVMKCRPTEQLEVWACHAGFAQVYSWLENVGLFSVTIAHKAL</sequence>
<evidence type="ECO:0000259" key="1">
    <source>
        <dbReference type="Pfam" id="PF12147"/>
    </source>
</evidence>
<dbReference type="AlphaFoldDB" id="A0A4P6JIZ1"/>